<accession>A0ABS1SPI0</accession>
<name>A0ABS1SPI0_9MICO</name>
<feature type="region of interest" description="Disordered" evidence="1">
    <location>
        <begin position="17"/>
        <end position="59"/>
    </location>
</feature>
<evidence type="ECO:0000256" key="1">
    <source>
        <dbReference type="SAM" id="MobiDB-lite"/>
    </source>
</evidence>
<dbReference type="RefSeq" id="WP_202381980.1">
    <property type="nucleotide sequence ID" value="NZ_BAAAMA010000002.1"/>
</dbReference>
<organism evidence="2 3">
    <name type="scientific">Leucobacter chromiireducens subsp. chromiireducens</name>
    <dbReference type="NCBI Taxonomy" id="660067"/>
    <lineage>
        <taxon>Bacteria</taxon>
        <taxon>Bacillati</taxon>
        <taxon>Actinomycetota</taxon>
        <taxon>Actinomycetes</taxon>
        <taxon>Micrococcales</taxon>
        <taxon>Microbacteriaceae</taxon>
        <taxon>Leucobacter</taxon>
    </lineage>
</organism>
<protein>
    <submittedName>
        <fullName evidence="2">Uncharacterized protein</fullName>
    </submittedName>
</protein>
<evidence type="ECO:0000313" key="2">
    <source>
        <dbReference type="EMBL" id="MBL3689889.1"/>
    </source>
</evidence>
<proteinExistence type="predicted"/>
<sequence length="109" mass="12238">MPAAIIEPILFWQVHQPLRPGAPPQSGDDDPRPTREAEPWRSQSFSRTASDSRSRRKPTRYEKFTTRIVAVSSVLTLGITACLHVFNYDLETQTSSTSGTHSGFYKEGE</sequence>
<feature type="compositionally biased region" description="Basic and acidic residues" evidence="1">
    <location>
        <begin position="29"/>
        <end position="39"/>
    </location>
</feature>
<comment type="caution">
    <text evidence="2">The sequence shown here is derived from an EMBL/GenBank/DDBJ whole genome shotgun (WGS) entry which is preliminary data.</text>
</comment>
<feature type="compositionally biased region" description="Polar residues" evidence="1">
    <location>
        <begin position="41"/>
        <end position="51"/>
    </location>
</feature>
<keyword evidence="3" id="KW-1185">Reference proteome</keyword>
<reference evidence="2 3" key="1">
    <citation type="submission" date="2018-09" db="EMBL/GenBank/DDBJ databases">
        <title>Comparative genomics of Leucobacter spp.</title>
        <authorList>
            <person name="Reis A.C."/>
            <person name="Kolvenbach B.A."/>
            <person name="Corvini P.F.X."/>
            <person name="Nunes O.C."/>
        </authorList>
    </citation>
    <scope>NUCLEOTIDE SEQUENCE [LARGE SCALE GENOMIC DNA]</scope>
    <source>
        <strain evidence="2 3">L-1</strain>
    </source>
</reference>
<evidence type="ECO:0000313" key="3">
    <source>
        <dbReference type="Proteomes" id="UP001646141"/>
    </source>
</evidence>
<gene>
    <name evidence="2" type="ORF">D3226_07925</name>
</gene>
<dbReference type="Proteomes" id="UP001646141">
    <property type="component" value="Unassembled WGS sequence"/>
</dbReference>
<dbReference type="EMBL" id="QYAD01000002">
    <property type="protein sequence ID" value="MBL3689889.1"/>
    <property type="molecule type" value="Genomic_DNA"/>
</dbReference>